<dbReference type="Gene3D" id="2.60.40.1220">
    <property type="match status" value="1"/>
</dbReference>
<protein>
    <recommendedName>
        <fullName evidence="5">LamG-like jellyroll fold domain-containing protein</fullName>
    </recommendedName>
</protein>
<evidence type="ECO:0000256" key="2">
    <source>
        <dbReference type="ARBA" id="ARBA00023157"/>
    </source>
</evidence>
<dbReference type="InterPro" id="IPR029476">
    <property type="entry name" value="DNase_NucA_NucB"/>
</dbReference>
<dbReference type="Gene3D" id="2.60.120.200">
    <property type="match status" value="1"/>
</dbReference>
<sequence length="1282" mass="138164">MSFVTILFLAASLLIALPATASPTPTPRMRGSVPALAYVEAAKAEAKKHGKPVEIPDLHTENMTTVANPGGNTVGTYVHPVPIRFRDEHGNWQPVDTTLVIDGATVRPKAVKDEVRLSAGGNEGLLSVKTIRGSTRLTAPAKLPAPVLSGNTATYADAYGKGTDLIIEVTAAGIRQKIVLKERPTEPPTYRVPVTPDAGLSYRAKPGGGEVLDEVGGATEISPALMLDAAAVQSLTSGKISRVATTLDGSDLVYRPEAGFLSDPATAYPVTLMANPTPWYGAGYPSDTFVSNDPRFTVGSGQQNMDAIVAGRNNFDGESSYYIYRSYLKYDLSSAPFYGRPILNADVRPWNYITTHCGGPDDTPKMVVRRVTSDWALDASSPVNLRWNQQPSTTTAGQALKGGGVGRIRKAGSTYVHCSAPAQELYYTIEDIVQAWSDGYPNYGLQIAASGDTSGTSNFREFLSTEWAGTGGRGPVLFVEYDAPEPPTRGFFIPGPSDGTPPTDQEMEAHLTDLPDNPVLPVLNADQTRALREDAEDHFIQDSGFGFYPVEEITRERWLSELDPEEETAEPEPDSTPPVVTSTEPASGVGNVPTSAIVRVTFDEPISDPEFRLCDESATLVAGDMTVHGTSVSFAPAQPLAPSTTYIAEIRGAVDVDGNAMAAPYSWSFTTAATTEPPEGLVAAYGMNEGAGTLIGDASGKGNTGQARDTAWTTGRHGRALAFNGSTSWVTVEDSPSLRLDTGMTLSAWVRPTTLTNWRPIITKELSTDEEASYALYASNGTGPSGWLQLNADVGTVDATSPLPVGTWSHVAFTYDGATARLYVNGAQAAQASHSGSLQLDNGYLRIGGNDVWSEYFHGDIDEVRIYDRAQNAESILTDMNSPIGAPAGSARPPTDTGIRAAGKNFPYDRVEHPDCQKIRRPEVSHVRWLKNSFNACWTGQIGEQKQDGTGRWWSARISVIAHTYVGYSDGNTAARGLAGTHSRQIKVWIRVDKFNPGTMPQAAQRQFSVHVNNTSSCTSDKPQGILDSVGDWTEADRVITLTSPKGDFAAPDHFGYCGIQPSLFYPAADSDSKVKLMDNQRTEFRCDSSDKIPHFAGGCVLWSSRPTWSLDGNEKESEQTADHIWTALHDPQATDPKFPGQTKNIPGKINPRDRGCKSKSGCLTRSMSNRKTKGSVANNNYKAAVKQCNKLDKTGFTKPSCDEYPFASTHEGSAYAGINFSVAIVERGDNCSGGSKLKNWYLWNRVLEKDPFWVHVTKKGDSPPPHLIPADGPEIITECDE</sequence>
<dbReference type="InterPro" id="IPR014755">
    <property type="entry name" value="Cu-Rt/internalin_Ig-like"/>
</dbReference>
<keyword evidence="7" id="KW-1185">Reference proteome</keyword>
<dbReference type="InterPro" id="IPR013320">
    <property type="entry name" value="ConA-like_dom_sf"/>
</dbReference>
<dbReference type="Proteomes" id="UP000248544">
    <property type="component" value="Unassembled WGS sequence"/>
</dbReference>
<reference evidence="6 7" key="1">
    <citation type="submission" date="2018-01" db="EMBL/GenBank/DDBJ databases">
        <title>Draft genome sequence of Sphaerisporangium sp. 7K107.</title>
        <authorList>
            <person name="Sahin N."/>
            <person name="Saygin H."/>
            <person name="Ay H."/>
        </authorList>
    </citation>
    <scope>NUCLEOTIDE SEQUENCE [LARGE SCALE GENOMIC DNA]</scope>
    <source>
        <strain evidence="6 7">7K107</strain>
    </source>
</reference>
<evidence type="ECO:0000256" key="1">
    <source>
        <dbReference type="ARBA" id="ARBA00022729"/>
    </source>
</evidence>
<keyword evidence="1 4" id="KW-0732">Signal</keyword>
<dbReference type="InterPro" id="IPR032812">
    <property type="entry name" value="SbsA_Ig"/>
</dbReference>
<gene>
    <name evidence="6" type="ORF">C1I98_15970</name>
</gene>
<dbReference type="SMART" id="SM00560">
    <property type="entry name" value="LamGL"/>
    <property type="match status" value="1"/>
</dbReference>
<evidence type="ECO:0000256" key="4">
    <source>
        <dbReference type="SAM" id="SignalP"/>
    </source>
</evidence>
<feature type="signal peptide" evidence="4">
    <location>
        <begin position="1"/>
        <end position="21"/>
    </location>
</feature>
<dbReference type="Pfam" id="PF13385">
    <property type="entry name" value="Laminin_G_3"/>
    <property type="match status" value="1"/>
</dbReference>
<feature type="region of interest" description="Disordered" evidence="3">
    <location>
        <begin position="1131"/>
        <end position="1162"/>
    </location>
</feature>
<dbReference type="Pfam" id="PF13205">
    <property type="entry name" value="Big_5"/>
    <property type="match status" value="1"/>
</dbReference>
<evidence type="ECO:0000313" key="7">
    <source>
        <dbReference type="Proteomes" id="UP000248544"/>
    </source>
</evidence>
<feature type="chain" id="PRO_5015991451" description="LamG-like jellyroll fold domain-containing protein" evidence="4">
    <location>
        <begin position="22"/>
        <end position="1282"/>
    </location>
</feature>
<evidence type="ECO:0000256" key="3">
    <source>
        <dbReference type="SAM" id="MobiDB-lite"/>
    </source>
</evidence>
<dbReference type="PANTHER" id="PTHR42535">
    <property type="entry name" value="OOKINETE PROTEIN, PUTATIVE-RELATED"/>
    <property type="match status" value="1"/>
</dbReference>
<feature type="domain" description="LamG-like jellyroll fold" evidence="5">
    <location>
        <begin position="742"/>
        <end position="874"/>
    </location>
</feature>
<dbReference type="Pfam" id="PF14040">
    <property type="entry name" value="DNase_NucA_NucB"/>
    <property type="match status" value="1"/>
</dbReference>
<dbReference type="PANTHER" id="PTHR42535:SF2">
    <property type="entry name" value="CHROMOSOME UNDETERMINED SCAFFOLD_146, WHOLE GENOME SHOTGUN SEQUENCE"/>
    <property type="match status" value="1"/>
</dbReference>
<dbReference type="SUPFAM" id="SSF49899">
    <property type="entry name" value="Concanavalin A-like lectins/glucanases"/>
    <property type="match status" value="1"/>
</dbReference>
<dbReference type="InterPro" id="IPR006558">
    <property type="entry name" value="LamG-like"/>
</dbReference>
<dbReference type="EMBL" id="POUA01000110">
    <property type="protein sequence ID" value="PZG45170.1"/>
    <property type="molecule type" value="Genomic_DNA"/>
</dbReference>
<organism evidence="6 7">
    <name type="scientific">Spongiactinospora gelatinilytica</name>
    <dbReference type="NCBI Taxonomy" id="2666298"/>
    <lineage>
        <taxon>Bacteria</taxon>
        <taxon>Bacillati</taxon>
        <taxon>Actinomycetota</taxon>
        <taxon>Actinomycetes</taxon>
        <taxon>Streptosporangiales</taxon>
        <taxon>Streptosporangiaceae</taxon>
        <taxon>Spongiactinospora</taxon>
    </lineage>
</organism>
<proteinExistence type="predicted"/>
<feature type="compositionally biased region" description="Acidic residues" evidence="3">
    <location>
        <begin position="562"/>
        <end position="573"/>
    </location>
</feature>
<keyword evidence="2" id="KW-1015">Disulfide bond</keyword>
<feature type="region of interest" description="Disordered" evidence="3">
    <location>
        <begin position="561"/>
        <end position="591"/>
    </location>
</feature>
<dbReference type="NCBIfam" id="NF033679">
    <property type="entry name" value="DNRLRE_dom"/>
    <property type="match status" value="1"/>
</dbReference>
<evidence type="ECO:0000313" key="6">
    <source>
        <dbReference type="EMBL" id="PZG45170.1"/>
    </source>
</evidence>
<name>A0A2W2H585_9ACTN</name>
<evidence type="ECO:0000259" key="5">
    <source>
        <dbReference type="SMART" id="SM00560"/>
    </source>
</evidence>
<comment type="caution">
    <text evidence="6">The sequence shown here is derived from an EMBL/GenBank/DDBJ whole genome shotgun (WGS) entry which is preliminary data.</text>
</comment>
<accession>A0A2W2H585</accession>